<dbReference type="SMART" id="SM00382">
    <property type="entry name" value="AAA"/>
    <property type="match status" value="1"/>
</dbReference>
<dbReference type="PROSITE" id="PS00211">
    <property type="entry name" value="ABC_TRANSPORTER_1"/>
    <property type="match status" value="1"/>
</dbReference>
<keyword evidence="1" id="KW-0813">Transport</keyword>
<feature type="domain" description="ABC transporter" evidence="4">
    <location>
        <begin position="21"/>
        <end position="272"/>
    </location>
</feature>
<proteinExistence type="predicted"/>
<dbReference type="GO" id="GO:0016887">
    <property type="term" value="F:ATP hydrolysis activity"/>
    <property type="evidence" value="ECO:0007669"/>
    <property type="project" value="InterPro"/>
</dbReference>
<dbReference type="Proteomes" id="UP000229757">
    <property type="component" value="Chromosome"/>
</dbReference>
<evidence type="ECO:0000313" key="6">
    <source>
        <dbReference type="Proteomes" id="UP000229757"/>
    </source>
</evidence>
<dbReference type="PROSITE" id="PS50893">
    <property type="entry name" value="ABC_TRANSPORTER_2"/>
    <property type="match status" value="1"/>
</dbReference>
<sequence length="338" mass="38048">MTEVMIDKSAPETGHVEKASIYVEDLVIDFPTDSAIFRRRYMRAVNQVSFVLKAGEALAVVGESGSGKSTCARALCRLYKPTSGKIWLQDVDVNEQQHQLSQRDYAKEVQMIFQDPFGSLNPVHTIRHHLSRPLRIHHPELDDEQIEQRTIEIISRVGLSPAQQTADKYPHELSGGQRQRVAIARALAVGAKFILADEPISMLDVSIRLGILNLMEDMKKDGIGFLYITHDIATARYFAERTAVMYVGHMVEWGNSDSVTQNPQHPYTKLLISAIPEPGIRKDRKEMARKADIPLWTPTSVGCPFAERCLSATEQCKTTMPAVTQLAEDHFVRCFLFE</sequence>
<gene>
    <name evidence="5" type="primary">oppF</name>
    <name evidence="5" type="ORF">REIFOR_01364</name>
</gene>
<protein>
    <submittedName>
        <fullName evidence="5">Oligopeptide ABC transporter, ATP-binding protein OppF</fullName>
    </submittedName>
</protein>
<dbReference type="GO" id="GO:0055085">
    <property type="term" value="P:transmembrane transport"/>
    <property type="evidence" value="ECO:0007669"/>
    <property type="project" value="UniProtKB-ARBA"/>
</dbReference>
<name>A0A2K8KNZ9_9GAMM</name>
<keyword evidence="6" id="KW-1185">Reference proteome</keyword>
<dbReference type="NCBIfam" id="TIGR01727">
    <property type="entry name" value="oligo_HPY"/>
    <property type="match status" value="1"/>
</dbReference>
<accession>A0A2K8KNZ9</accession>
<dbReference type="InterPro" id="IPR003593">
    <property type="entry name" value="AAA+_ATPase"/>
</dbReference>
<dbReference type="KEGG" id="rfo:REIFOR_01364"/>
<dbReference type="PANTHER" id="PTHR43776:SF8">
    <property type="entry name" value="ABC TRANSPORTER, ATP-BINDING PROTEIN"/>
    <property type="match status" value="1"/>
</dbReference>
<dbReference type="CDD" id="cd03257">
    <property type="entry name" value="ABC_NikE_OppD_transporters"/>
    <property type="match status" value="1"/>
</dbReference>
<evidence type="ECO:0000256" key="3">
    <source>
        <dbReference type="ARBA" id="ARBA00022840"/>
    </source>
</evidence>
<keyword evidence="3 5" id="KW-0067">ATP-binding</keyword>
<dbReference type="Pfam" id="PF00005">
    <property type="entry name" value="ABC_tran"/>
    <property type="match status" value="1"/>
</dbReference>
<organism evidence="5 6">
    <name type="scientific">Reinekea forsetii</name>
    <dbReference type="NCBI Taxonomy" id="1336806"/>
    <lineage>
        <taxon>Bacteria</taxon>
        <taxon>Pseudomonadati</taxon>
        <taxon>Pseudomonadota</taxon>
        <taxon>Gammaproteobacteria</taxon>
        <taxon>Oceanospirillales</taxon>
        <taxon>Saccharospirillaceae</taxon>
        <taxon>Reinekea</taxon>
    </lineage>
</organism>
<dbReference type="PANTHER" id="PTHR43776">
    <property type="entry name" value="TRANSPORT ATP-BINDING PROTEIN"/>
    <property type="match status" value="1"/>
</dbReference>
<dbReference type="GO" id="GO:0005524">
    <property type="term" value="F:ATP binding"/>
    <property type="evidence" value="ECO:0007669"/>
    <property type="project" value="UniProtKB-KW"/>
</dbReference>
<dbReference type="InterPro" id="IPR027417">
    <property type="entry name" value="P-loop_NTPase"/>
</dbReference>
<evidence type="ECO:0000313" key="5">
    <source>
        <dbReference type="EMBL" id="ATX76510.1"/>
    </source>
</evidence>
<dbReference type="Pfam" id="PF08352">
    <property type="entry name" value="oligo_HPY"/>
    <property type="match status" value="1"/>
</dbReference>
<reference evidence="5 6" key="1">
    <citation type="journal article" date="2017" name="Environ. Microbiol.">
        <title>Genomic and physiological analyses of 'Reinekea forsetii' reveal a versatile opportunistic lifestyle during spring algae blooms.</title>
        <authorList>
            <person name="Avci B."/>
            <person name="Hahnke R.L."/>
            <person name="Chafee M."/>
            <person name="Fischer T."/>
            <person name="Gruber-Vodicka H."/>
            <person name="Tegetmeyer H.E."/>
            <person name="Harder J."/>
            <person name="Fuchs B.M."/>
            <person name="Amann R.I."/>
            <person name="Teeling H."/>
        </authorList>
    </citation>
    <scope>NUCLEOTIDE SEQUENCE [LARGE SCALE GENOMIC DNA]</scope>
    <source>
        <strain evidence="5 6">Hel1_31_D35</strain>
    </source>
</reference>
<evidence type="ECO:0000256" key="2">
    <source>
        <dbReference type="ARBA" id="ARBA00022741"/>
    </source>
</evidence>
<dbReference type="InterPro" id="IPR003439">
    <property type="entry name" value="ABC_transporter-like_ATP-bd"/>
</dbReference>
<dbReference type="GO" id="GO:0015833">
    <property type="term" value="P:peptide transport"/>
    <property type="evidence" value="ECO:0007669"/>
    <property type="project" value="InterPro"/>
</dbReference>
<dbReference type="InterPro" id="IPR013563">
    <property type="entry name" value="Oligopep_ABC_C"/>
</dbReference>
<evidence type="ECO:0000256" key="1">
    <source>
        <dbReference type="ARBA" id="ARBA00022448"/>
    </source>
</evidence>
<dbReference type="RefSeq" id="WP_227003785.1">
    <property type="nucleotide sequence ID" value="NZ_CP011797.1"/>
</dbReference>
<evidence type="ECO:0000259" key="4">
    <source>
        <dbReference type="PROSITE" id="PS50893"/>
    </source>
</evidence>
<keyword evidence="2" id="KW-0547">Nucleotide-binding</keyword>
<dbReference type="Gene3D" id="3.40.50.300">
    <property type="entry name" value="P-loop containing nucleotide triphosphate hydrolases"/>
    <property type="match status" value="1"/>
</dbReference>
<dbReference type="AlphaFoldDB" id="A0A2K8KNZ9"/>
<dbReference type="EMBL" id="CP011797">
    <property type="protein sequence ID" value="ATX76510.1"/>
    <property type="molecule type" value="Genomic_DNA"/>
</dbReference>
<dbReference type="SUPFAM" id="SSF52540">
    <property type="entry name" value="P-loop containing nucleoside triphosphate hydrolases"/>
    <property type="match status" value="1"/>
</dbReference>
<dbReference type="InterPro" id="IPR017871">
    <property type="entry name" value="ABC_transporter-like_CS"/>
</dbReference>
<dbReference type="InterPro" id="IPR050319">
    <property type="entry name" value="ABC_transp_ATP-bind"/>
</dbReference>